<feature type="transmembrane region" description="Helical" evidence="2">
    <location>
        <begin position="20"/>
        <end position="39"/>
    </location>
</feature>
<keyword evidence="1" id="KW-1015">Disulfide bond</keyword>
<gene>
    <name evidence="4" type="primary">resA</name>
    <name evidence="4" type="ORF">MUS_2131</name>
</gene>
<dbReference type="PANTHER" id="PTHR42852">
    <property type="entry name" value="THIOL:DISULFIDE INTERCHANGE PROTEIN DSBE"/>
    <property type="match status" value="1"/>
</dbReference>
<evidence type="ECO:0000256" key="1">
    <source>
        <dbReference type="ARBA" id="ARBA00023157"/>
    </source>
</evidence>
<dbReference type="HOGENOM" id="CLU_042529_11_4_9"/>
<dbReference type="SUPFAM" id="SSF52833">
    <property type="entry name" value="Thioredoxin-like"/>
    <property type="match status" value="1"/>
</dbReference>
<dbReference type="InterPro" id="IPR050553">
    <property type="entry name" value="Thioredoxin_ResA/DsbE_sf"/>
</dbReference>
<dbReference type="GO" id="GO:0019153">
    <property type="term" value="F:protein-disulfide reductase (glutathione) activity"/>
    <property type="evidence" value="ECO:0007669"/>
    <property type="project" value="UniProtKB-EC"/>
</dbReference>
<evidence type="ECO:0000259" key="3">
    <source>
        <dbReference type="PROSITE" id="PS51352"/>
    </source>
</evidence>
<evidence type="ECO:0000313" key="4">
    <source>
        <dbReference type="EMBL" id="AFJ62090.1"/>
    </source>
</evidence>
<dbReference type="PATRIC" id="fig|1126211.3.peg.2045"/>
<dbReference type="CDD" id="cd02966">
    <property type="entry name" value="TlpA_like_family"/>
    <property type="match status" value="1"/>
</dbReference>
<dbReference type="Gene3D" id="3.40.30.10">
    <property type="entry name" value="Glutaredoxin"/>
    <property type="match status" value="1"/>
</dbReference>
<protein>
    <submittedName>
        <fullName evidence="4">Protein-disulfide reductase</fullName>
        <ecNumber evidence="4">1.8.4.2</ecNumber>
    </submittedName>
</protein>
<reference evidence="4 5" key="1">
    <citation type="journal article" date="2012" name="J. Biotechnol.">
        <title>Genome sequence of the plant growth promoting strain Bacillus amyloliquefaciens subsp. plantarum B9601-Y2 and expression of mersacidin and other secondary metabolites.</title>
        <authorList>
            <person name="He P."/>
            <person name="Hao K."/>
            <person name="Blom J."/>
            <person name="Ruckert C."/>
            <person name="Vater J."/>
            <person name="Mao Z."/>
            <person name="Wu Y."/>
            <person name="Hou M."/>
            <person name="He P."/>
            <person name="He Y."/>
            <person name="Borriss R."/>
        </authorList>
    </citation>
    <scope>NUCLEOTIDE SEQUENCE [LARGE SCALE GENOMIC DNA]</scope>
    <source>
        <strain evidence="4">Y2</strain>
    </source>
</reference>
<dbReference type="Pfam" id="PF00578">
    <property type="entry name" value="AhpC-TSA"/>
    <property type="match status" value="1"/>
</dbReference>
<proteinExistence type="predicted"/>
<dbReference type="Proteomes" id="UP000002878">
    <property type="component" value="Chromosome"/>
</dbReference>
<evidence type="ECO:0000256" key="2">
    <source>
        <dbReference type="SAM" id="Phobius"/>
    </source>
</evidence>
<organism evidence="4 5">
    <name type="scientific">Bacillus amyloliquefaciens (strain Y2)</name>
    <name type="common">Bacillus amyloliquefaciens subsp. plantarum (strain B9601-Y2)</name>
    <dbReference type="NCBI Taxonomy" id="1155777"/>
    <lineage>
        <taxon>Bacteria</taxon>
        <taxon>Bacillati</taxon>
        <taxon>Bacillota</taxon>
        <taxon>Bacilli</taxon>
        <taxon>Bacillales</taxon>
        <taxon>Bacillaceae</taxon>
        <taxon>Bacillus</taxon>
        <taxon>Bacillus amyloliquefaciens group</taxon>
    </lineage>
</organism>
<accession>I2C616</accession>
<dbReference type="EMBL" id="CP003332">
    <property type="protein sequence ID" value="AFJ62090.1"/>
    <property type="molecule type" value="Genomic_DNA"/>
</dbReference>
<dbReference type="KEGG" id="bqy:MUS_2131"/>
<keyword evidence="4" id="KW-0560">Oxidoreductase</keyword>
<dbReference type="GO" id="GO:0016209">
    <property type="term" value="F:antioxidant activity"/>
    <property type="evidence" value="ECO:0007669"/>
    <property type="project" value="InterPro"/>
</dbReference>
<dbReference type="EC" id="1.8.4.2" evidence="4"/>
<dbReference type="InterPro" id="IPR000866">
    <property type="entry name" value="AhpC/TSA"/>
</dbReference>
<keyword evidence="2" id="KW-0812">Transmembrane</keyword>
<dbReference type="PROSITE" id="PS51352">
    <property type="entry name" value="THIOREDOXIN_2"/>
    <property type="match status" value="1"/>
</dbReference>
<evidence type="ECO:0000313" key="5">
    <source>
        <dbReference type="Proteomes" id="UP000002878"/>
    </source>
</evidence>
<keyword evidence="2" id="KW-0472">Membrane</keyword>
<dbReference type="PANTHER" id="PTHR42852:SF1">
    <property type="entry name" value="THIOREDOXIN-LIKE PROTEIN YNEN"/>
    <property type="match status" value="1"/>
</dbReference>
<keyword evidence="2" id="KW-1133">Transmembrane helix</keyword>
<sequence>MNKGEKAVCFLSFYAGGLEMLAKWLGGILLIGLLVYAGWNIYSVQKSPKEGTEEGMKAPDFTLDTLSGKSISLSDYKGKKVLLNFWATWCKPCRMEMPDMQELQKEYPDIAVAAVNFTSSEKNIQAVKSFADHYQLTFPILIDKSGINGDFNVLSYPTTYILDEKGTIQHIRVGTMTKKEMKEKLDLK</sequence>
<dbReference type="InterPro" id="IPR013766">
    <property type="entry name" value="Thioredoxin_domain"/>
</dbReference>
<dbReference type="AlphaFoldDB" id="I2C616"/>
<feature type="domain" description="Thioredoxin" evidence="3">
    <location>
        <begin position="52"/>
        <end position="188"/>
    </location>
</feature>
<name>I2C616_BACAY</name>
<dbReference type="InterPro" id="IPR036249">
    <property type="entry name" value="Thioredoxin-like_sf"/>
</dbReference>